<dbReference type="AlphaFoldDB" id="A0A2G5SQ71"/>
<accession>A0A2G5SQ71</accession>
<dbReference type="Proteomes" id="UP000230233">
    <property type="component" value="Chromosome X"/>
</dbReference>
<reference evidence="3" key="1">
    <citation type="submission" date="2017-10" db="EMBL/GenBank/DDBJ databases">
        <title>Rapid genome shrinkage in a self-fertile nematode reveals novel sperm competition proteins.</title>
        <authorList>
            <person name="Yin D."/>
            <person name="Schwarz E.M."/>
            <person name="Thomas C.G."/>
            <person name="Felde R.L."/>
            <person name="Korf I.F."/>
            <person name="Cutter A.D."/>
            <person name="Schartner C.M."/>
            <person name="Ralston E.J."/>
            <person name="Meyer B.J."/>
            <person name="Haag E.S."/>
        </authorList>
    </citation>
    <scope>NUCLEOTIDE SEQUENCE [LARGE SCALE GENOMIC DNA]</scope>
    <source>
        <strain evidence="3">JU1422</strain>
    </source>
</reference>
<dbReference type="EMBL" id="PDUG01000006">
    <property type="protein sequence ID" value="PIC17244.1"/>
    <property type="molecule type" value="Genomic_DNA"/>
</dbReference>
<dbReference type="EMBL" id="PDUG01000006">
    <property type="protein sequence ID" value="PIC17248.1"/>
    <property type="molecule type" value="Genomic_DNA"/>
</dbReference>
<gene>
    <name evidence="1" type="primary">Cnig_chr_X.g23552</name>
    <name evidence="2" type="synonym">Cnig_chr_X.g23556</name>
    <name evidence="1" type="ORF">B9Z55_023552</name>
    <name evidence="2" type="ORF">B9Z55_023556</name>
</gene>
<name>A0A2G5SQ71_9PELO</name>
<evidence type="ECO:0000313" key="3">
    <source>
        <dbReference type="Proteomes" id="UP000230233"/>
    </source>
</evidence>
<organism evidence="1 3">
    <name type="scientific">Caenorhabditis nigoni</name>
    <dbReference type="NCBI Taxonomy" id="1611254"/>
    <lineage>
        <taxon>Eukaryota</taxon>
        <taxon>Metazoa</taxon>
        <taxon>Ecdysozoa</taxon>
        <taxon>Nematoda</taxon>
        <taxon>Chromadorea</taxon>
        <taxon>Rhabditida</taxon>
        <taxon>Rhabditina</taxon>
        <taxon>Rhabditomorpha</taxon>
        <taxon>Rhabditoidea</taxon>
        <taxon>Rhabditidae</taxon>
        <taxon>Peloderinae</taxon>
        <taxon>Caenorhabditis</taxon>
    </lineage>
</organism>
<evidence type="ECO:0000313" key="2">
    <source>
        <dbReference type="EMBL" id="PIC17248.1"/>
    </source>
</evidence>
<reference evidence="1" key="2">
    <citation type="journal article" date="2018" name="Science">
        <title>Rapid genome shrinkage in a self-fertile nematode reveals sperm competition proteins.</title>
        <authorList>
            <person name="Yin D."/>
            <person name="Schwarz E.M."/>
            <person name="Thomas C.G."/>
            <person name="Felde R.L."/>
            <person name="Korf I.F."/>
            <person name="Cutter A.D."/>
            <person name="Schartner C.M."/>
            <person name="Ralston E.J."/>
            <person name="Meyer B.J."/>
            <person name="Haag E.S."/>
        </authorList>
    </citation>
    <scope>NUCLEOTIDE SEQUENCE</scope>
    <source>
        <strain evidence="1">JU1422</strain>
    </source>
</reference>
<dbReference type="OrthoDB" id="5894554at2759"/>
<keyword evidence="3" id="KW-1185">Reference proteome</keyword>
<protein>
    <submittedName>
        <fullName evidence="1">Uncharacterized protein</fullName>
    </submittedName>
</protein>
<proteinExistence type="predicted"/>
<evidence type="ECO:0000313" key="1">
    <source>
        <dbReference type="EMBL" id="PIC17244.1"/>
    </source>
</evidence>
<comment type="caution">
    <text evidence="1">The sequence shown here is derived from an EMBL/GenBank/DDBJ whole genome shotgun (WGS) entry which is preliminary data.</text>
</comment>
<sequence length="143" mass="16696">MILTQNIFMPKKLLFHCIEKSSNDSGKNQKSSIFNINRRVKHLVILKTGQRLTLLKTIVKLEQILKKASAAHFYYRGHFSKNANYTRWSNLGKAEQTKWTEEWAKIREVQKVQAAQGLIVLRSQIKDEVEDGPKWAMTLRKKL</sequence>